<dbReference type="GO" id="GO:0003677">
    <property type="term" value="F:DNA binding"/>
    <property type="evidence" value="ECO:0007669"/>
    <property type="project" value="UniProtKB-KW"/>
</dbReference>
<organism evidence="3 4">
    <name type="scientific">Gelidibacter salicanalis</name>
    <dbReference type="NCBI Taxonomy" id="291193"/>
    <lineage>
        <taxon>Bacteria</taxon>
        <taxon>Pseudomonadati</taxon>
        <taxon>Bacteroidota</taxon>
        <taxon>Flavobacteriia</taxon>
        <taxon>Flavobacteriales</taxon>
        <taxon>Flavobacteriaceae</taxon>
        <taxon>Gelidibacter</taxon>
    </lineage>
</organism>
<dbReference type="GO" id="GO:0005829">
    <property type="term" value="C:cytosol"/>
    <property type="evidence" value="ECO:0007669"/>
    <property type="project" value="TreeGrafter"/>
</dbReference>
<dbReference type="Gene3D" id="1.10.260.40">
    <property type="entry name" value="lambda repressor-like DNA-binding domains"/>
    <property type="match status" value="1"/>
</dbReference>
<dbReference type="AlphaFoldDB" id="A0A934KX45"/>
<dbReference type="RefSeq" id="WP_199603342.1">
    <property type="nucleotide sequence ID" value="NZ_JAEHJZ010000059.1"/>
</dbReference>
<keyword evidence="1" id="KW-0238">DNA-binding</keyword>
<dbReference type="SMART" id="SM00530">
    <property type="entry name" value="HTH_XRE"/>
    <property type="match status" value="1"/>
</dbReference>
<accession>A0A934KX45</accession>
<dbReference type="PROSITE" id="PS50943">
    <property type="entry name" value="HTH_CROC1"/>
    <property type="match status" value="1"/>
</dbReference>
<name>A0A934KX45_9FLAO</name>
<comment type="caution">
    <text evidence="3">The sequence shown here is derived from an EMBL/GenBank/DDBJ whole genome shotgun (WGS) entry which is preliminary data.</text>
</comment>
<evidence type="ECO:0000259" key="2">
    <source>
        <dbReference type="PROSITE" id="PS50943"/>
    </source>
</evidence>
<evidence type="ECO:0000313" key="4">
    <source>
        <dbReference type="Proteomes" id="UP000662373"/>
    </source>
</evidence>
<proteinExistence type="predicted"/>
<dbReference type="InterPro" id="IPR050807">
    <property type="entry name" value="TransReg_Diox_bact_type"/>
</dbReference>
<dbReference type="Proteomes" id="UP000662373">
    <property type="component" value="Unassembled WGS sequence"/>
</dbReference>
<dbReference type="SUPFAM" id="SSF47413">
    <property type="entry name" value="lambda repressor-like DNA-binding domains"/>
    <property type="match status" value="1"/>
</dbReference>
<dbReference type="Pfam" id="PF01381">
    <property type="entry name" value="HTH_3"/>
    <property type="match status" value="1"/>
</dbReference>
<dbReference type="EMBL" id="JAEHJZ010000059">
    <property type="protein sequence ID" value="MBJ7882911.1"/>
    <property type="molecule type" value="Genomic_DNA"/>
</dbReference>
<dbReference type="PANTHER" id="PTHR46797">
    <property type="entry name" value="HTH-TYPE TRANSCRIPTIONAL REGULATOR"/>
    <property type="match status" value="1"/>
</dbReference>
<evidence type="ECO:0000313" key="3">
    <source>
        <dbReference type="EMBL" id="MBJ7882911.1"/>
    </source>
</evidence>
<dbReference type="CDD" id="cd00093">
    <property type="entry name" value="HTH_XRE"/>
    <property type="match status" value="1"/>
</dbReference>
<keyword evidence="4" id="KW-1185">Reference proteome</keyword>
<dbReference type="InterPro" id="IPR010982">
    <property type="entry name" value="Lambda_DNA-bd_dom_sf"/>
</dbReference>
<evidence type="ECO:0000256" key="1">
    <source>
        <dbReference type="ARBA" id="ARBA00023125"/>
    </source>
</evidence>
<protein>
    <submittedName>
        <fullName evidence="3">Helix-turn-helix transcriptional regulator</fullName>
    </submittedName>
</protein>
<sequence>MMKETFGEYIHKLRTEASLTLTKLAAALDIDQSTLSKIENGKRNIPEEILPKLADIFHLNIDQLEKEYFSEKIAEMIYPKENSSEFLKLAEQKAEYKKLTNLKQGKIDFKNA</sequence>
<dbReference type="GO" id="GO:0003700">
    <property type="term" value="F:DNA-binding transcription factor activity"/>
    <property type="evidence" value="ECO:0007669"/>
    <property type="project" value="TreeGrafter"/>
</dbReference>
<dbReference type="PANTHER" id="PTHR46797:SF1">
    <property type="entry name" value="METHYLPHOSPHONATE SYNTHASE"/>
    <property type="match status" value="1"/>
</dbReference>
<dbReference type="InterPro" id="IPR001387">
    <property type="entry name" value="Cro/C1-type_HTH"/>
</dbReference>
<feature type="domain" description="HTH cro/C1-type" evidence="2">
    <location>
        <begin position="10"/>
        <end position="64"/>
    </location>
</feature>
<reference evidence="3 4" key="1">
    <citation type="submission" date="2020-09" db="EMBL/GenBank/DDBJ databases">
        <title>Draft genome of Gelidibacter salicanalis PAMC21136.</title>
        <authorList>
            <person name="Park H."/>
        </authorList>
    </citation>
    <scope>NUCLEOTIDE SEQUENCE [LARGE SCALE GENOMIC DNA]</scope>
    <source>
        <strain evidence="3 4">PAMC21136</strain>
    </source>
</reference>
<gene>
    <name evidence="3" type="ORF">JEM65_19940</name>
</gene>